<dbReference type="KEGG" id="pdp:PDIP_42710"/>
<sequence>MGKPTRVWDLYLAQALFATRVREHATSGKSPSYLVYGTHPRLPGDTELVTSIRSPAELDNKIIAINHARASPPRNEWKNPGQGIGTPPTKRKRRLRKRTSANSNSRTSLPKEG</sequence>
<evidence type="ECO:0000313" key="3">
    <source>
        <dbReference type="Proteomes" id="UP000009886"/>
    </source>
</evidence>
<comment type="caution">
    <text evidence="2">The sequence shown here is derived from an EMBL/GenBank/DDBJ whole genome shotgun (WGS) entry which is preliminary data.</text>
</comment>
<dbReference type="EMBL" id="AKCU01000298">
    <property type="protein sequence ID" value="EKV14762.1"/>
    <property type="molecule type" value="Genomic_DNA"/>
</dbReference>
<name>K9G1K4_PEND1</name>
<gene>
    <name evidence="2" type="ORF">PDIP_42710</name>
</gene>
<feature type="compositionally biased region" description="Polar residues" evidence="1">
    <location>
        <begin position="100"/>
        <end position="113"/>
    </location>
</feature>
<protein>
    <submittedName>
        <fullName evidence="2">Uncharacterized protein</fullName>
    </submittedName>
</protein>
<dbReference type="Proteomes" id="UP000009886">
    <property type="component" value="Unassembled WGS sequence"/>
</dbReference>
<dbReference type="HOGENOM" id="CLU_2134355_0_0_1"/>
<proteinExistence type="predicted"/>
<evidence type="ECO:0000256" key="1">
    <source>
        <dbReference type="SAM" id="MobiDB-lite"/>
    </source>
</evidence>
<dbReference type="OrthoDB" id="2273864at2759"/>
<evidence type="ECO:0000313" key="2">
    <source>
        <dbReference type="EMBL" id="EKV14762.1"/>
    </source>
</evidence>
<dbReference type="InterPro" id="IPR036397">
    <property type="entry name" value="RNaseH_sf"/>
</dbReference>
<dbReference type="Gene3D" id="3.30.420.10">
    <property type="entry name" value="Ribonuclease H-like superfamily/Ribonuclease H"/>
    <property type="match status" value="1"/>
</dbReference>
<accession>K9G1K4</accession>
<dbReference type="GO" id="GO:0003676">
    <property type="term" value="F:nucleic acid binding"/>
    <property type="evidence" value="ECO:0007669"/>
    <property type="project" value="InterPro"/>
</dbReference>
<reference evidence="3" key="1">
    <citation type="journal article" date="2012" name="BMC Genomics">
        <title>Genome sequence of the necrotrophic fungus Penicillium digitatum, the main postharvest pathogen of citrus.</title>
        <authorList>
            <person name="Marcet-Houben M."/>
            <person name="Ballester A.-R."/>
            <person name="de la Fuente B."/>
            <person name="Harries E."/>
            <person name="Marcos J.F."/>
            <person name="Gonzalez-Candelas L."/>
            <person name="Gabaldon T."/>
        </authorList>
    </citation>
    <scope>NUCLEOTIDE SEQUENCE [LARGE SCALE GENOMIC DNA]</scope>
    <source>
        <strain evidence="3">Pd1 / CECT 20795</strain>
    </source>
</reference>
<dbReference type="AlphaFoldDB" id="K9G1K4"/>
<feature type="compositionally biased region" description="Basic residues" evidence="1">
    <location>
        <begin position="89"/>
        <end position="99"/>
    </location>
</feature>
<organism evidence="2 3">
    <name type="scientific">Penicillium digitatum (strain Pd1 / CECT 20795)</name>
    <name type="common">Green mold</name>
    <dbReference type="NCBI Taxonomy" id="1170230"/>
    <lineage>
        <taxon>Eukaryota</taxon>
        <taxon>Fungi</taxon>
        <taxon>Dikarya</taxon>
        <taxon>Ascomycota</taxon>
        <taxon>Pezizomycotina</taxon>
        <taxon>Eurotiomycetes</taxon>
        <taxon>Eurotiomycetidae</taxon>
        <taxon>Eurotiales</taxon>
        <taxon>Aspergillaceae</taxon>
        <taxon>Penicillium</taxon>
    </lineage>
</organism>
<feature type="region of interest" description="Disordered" evidence="1">
    <location>
        <begin position="68"/>
        <end position="113"/>
    </location>
</feature>
<dbReference type="VEuPathDB" id="FungiDB:PDIP_42710"/>